<proteinExistence type="inferred from homology"/>
<feature type="transmembrane region" description="Helical" evidence="13">
    <location>
        <begin position="131"/>
        <end position="149"/>
    </location>
</feature>
<feature type="transmembrane region" description="Helical" evidence="13">
    <location>
        <begin position="155"/>
        <end position="175"/>
    </location>
</feature>
<dbReference type="EMBL" id="KZ155827">
    <property type="protein sequence ID" value="OUS43717.1"/>
    <property type="molecule type" value="Genomic_DNA"/>
</dbReference>
<evidence type="ECO:0000256" key="6">
    <source>
        <dbReference type="ARBA" id="ARBA00022692"/>
    </source>
</evidence>
<dbReference type="AlphaFoldDB" id="A0A1Y5I4U2"/>
<evidence type="ECO:0000256" key="9">
    <source>
        <dbReference type="ARBA" id="ARBA00023136"/>
    </source>
</evidence>
<dbReference type="InterPro" id="IPR021261">
    <property type="entry name" value="GPCAT"/>
</dbReference>
<keyword evidence="10" id="KW-0594">Phospholipid biosynthesis</keyword>
<dbReference type="PANTHER" id="PTHR31201">
    <property type="entry name" value="OS01G0585100 PROTEIN"/>
    <property type="match status" value="1"/>
</dbReference>
<feature type="transmembrane region" description="Helical" evidence="13">
    <location>
        <begin position="105"/>
        <end position="124"/>
    </location>
</feature>
<keyword evidence="5" id="KW-0808">Transferase</keyword>
<organism evidence="14">
    <name type="scientific">Ostreococcus tauri</name>
    <name type="common">Marine green alga</name>
    <dbReference type="NCBI Taxonomy" id="70448"/>
    <lineage>
        <taxon>Eukaryota</taxon>
        <taxon>Viridiplantae</taxon>
        <taxon>Chlorophyta</taxon>
        <taxon>Mamiellophyceae</taxon>
        <taxon>Mamiellales</taxon>
        <taxon>Bathycoccaceae</taxon>
        <taxon>Ostreococcus</taxon>
    </lineage>
</organism>
<dbReference type="GO" id="GO:0006656">
    <property type="term" value="P:phosphatidylcholine biosynthetic process"/>
    <property type="evidence" value="ECO:0007669"/>
    <property type="project" value="TreeGrafter"/>
</dbReference>
<keyword evidence="4" id="KW-0444">Lipid biosynthesis</keyword>
<dbReference type="GO" id="GO:0016746">
    <property type="term" value="F:acyltransferase activity"/>
    <property type="evidence" value="ECO:0007669"/>
    <property type="project" value="UniProtKB-KW"/>
</dbReference>
<keyword evidence="7 13" id="KW-1133">Transmembrane helix</keyword>
<dbReference type="PANTHER" id="PTHR31201:SF1">
    <property type="entry name" value="GLYCEROPHOSPHOCHOLINE ACYLTRANSFERASE 1"/>
    <property type="match status" value="1"/>
</dbReference>
<sequence length="410" mass="47564">MRRTRSVRSDDATVDELSRARERAKAVARAIRRKSGELLKSAKEETSRRGKSAVRRAVTGSAETRVRDFVKIPRVIRQIDKVSFCVGVFGLMMTEYVATRAPEKFWMFYAFAMPAIVCVRAVYYRMIRWQYFLYDFCYFANVSVLVFLWTRRSATAFRCIFAFANGPVLLAIPLWRNSLVFHSVDKVQSVFVHAMPCLMTWCGRWYGFGDDENRLSVADLDSDVTVLQGSLDLMVYPMLAYLLWQTLYLVKTEYVDKAKLDTDPALMTSLRWLASDRKSAANKFALKTMRGIGLFGADEFFDPKTWKTKFVFVMFQLCYTIVTFIPIPFCYLNYYAHTALMWVCFGTSVYNGAVYYIDIFSTRYVERLALAEEFIRCQMVNELTESELETMQTMDFTDSEIEQILMTPVD</sequence>
<feature type="transmembrane region" description="Helical" evidence="13">
    <location>
        <begin position="335"/>
        <end position="357"/>
    </location>
</feature>
<feature type="transmembrane region" description="Helical" evidence="13">
    <location>
        <begin position="310"/>
        <end position="329"/>
    </location>
</feature>
<accession>A0A1Y5I4U2</accession>
<evidence type="ECO:0000256" key="13">
    <source>
        <dbReference type="SAM" id="Phobius"/>
    </source>
</evidence>
<dbReference type="Pfam" id="PF10998">
    <property type="entry name" value="DUF2838"/>
    <property type="match status" value="1"/>
</dbReference>
<evidence type="ECO:0000256" key="2">
    <source>
        <dbReference type="ARBA" id="ARBA00006675"/>
    </source>
</evidence>
<evidence type="ECO:0000256" key="7">
    <source>
        <dbReference type="ARBA" id="ARBA00022989"/>
    </source>
</evidence>
<keyword evidence="9 13" id="KW-0472">Membrane</keyword>
<evidence type="ECO:0000256" key="3">
    <source>
        <dbReference type="ARBA" id="ARBA00019082"/>
    </source>
</evidence>
<dbReference type="Proteomes" id="UP000195557">
    <property type="component" value="Unassembled WGS sequence"/>
</dbReference>
<feature type="transmembrane region" description="Helical" evidence="13">
    <location>
        <begin position="226"/>
        <end position="250"/>
    </location>
</feature>
<reference evidence="14" key="1">
    <citation type="submission" date="2017-04" db="EMBL/GenBank/DDBJ databases">
        <title>Population genomics of picophytoplankton unveils novel chromosome hypervariability.</title>
        <authorList>
            <consortium name="DOE Joint Genome Institute"/>
            <person name="Blanc-Mathieu R."/>
            <person name="Krasovec M."/>
            <person name="Hebrard M."/>
            <person name="Yau S."/>
            <person name="Desgranges E."/>
            <person name="Martin J."/>
            <person name="Schackwitz W."/>
            <person name="Kuo A."/>
            <person name="Salin G."/>
            <person name="Donnadieu C."/>
            <person name="Desdevises Y."/>
            <person name="Sanchez-Ferandin S."/>
            <person name="Moreau H."/>
            <person name="Rivals E."/>
            <person name="Grigoriev I.V."/>
            <person name="Grimsley N."/>
            <person name="Eyre-Walker A."/>
            <person name="Piganeau G."/>
        </authorList>
    </citation>
    <scope>NUCLEOTIDE SEQUENCE [LARGE SCALE GENOMIC DNA]</scope>
    <source>
        <strain evidence="14">RCC 1115</strain>
    </source>
</reference>
<name>A0A1Y5I4U2_OSTTA</name>
<feature type="transmembrane region" description="Helical" evidence="13">
    <location>
        <begin position="187"/>
        <end position="206"/>
    </location>
</feature>
<dbReference type="GO" id="GO:0016020">
    <property type="term" value="C:membrane"/>
    <property type="evidence" value="ECO:0007669"/>
    <property type="project" value="UniProtKB-SubCell"/>
</dbReference>
<comment type="similarity">
    <text evidence="2">Belongs to the GPC1 family.</text>
</comment>
<feature type="transmembrane region" description="Helical" evidence="13">
    <location>
        <begin position="82"/>
        <end position="99"/>
    </location>
</feature>
<evidence type="ECO:0000256" key="10">
    <source>
        <dbReference type="ARBA" id="ARBA00023209"/>
    </source>
</evidence>
<evidence type="ECO:0000256" key="1">
    <source>
        <dbReference type="ARBA" id="ARBA00004141"/>
    </source>
</evidence>
<gene>
    <name evidence="14" type="ORF">BE221DRAFT_195591</name>
</gene>
<protein>
    <recommendedName>
        <fullName evidence="3">Glycerophosphocholine acyltransferase 1</fullName>
    </recommendedName>
</protein>
<keyword evidence="8" id="KW-0443">Lipid metabolism</keyword>
<evidence type="ECO:0000256" key="8">
    <source>
        <dbReference type="ARBA" id="ARBA00023098"/>
    </source>
</evidence>
<keyword evidence="11" id="KW-1208">Phospholipid metabolism</keyword>
<evidence type="ECO:0000313" key="14">
    <source>
        <dbReference type="EMBL" id="OUS43717.1"/>
    </source>
</evidence>
<dbReference type="eggNOG" id="KOG2895">
    <property type="taxonomic scope" value="Eukaryota"/>
</dbReference>
<comment type="subcellular location">
    <subcellularLocation>
        <location evidence="1">Membrane</location>
        <topology evidence="1">Multi-pass membrane protein</topology>
    </subcellularLocation>
</comment>
<evidence type="ECO:0000256" key="5">
    <source>
        <dbReference type="ARBA" id="ARBA00022679"/>
    </source>
</evidence>
<evidence type="ECO:0000256" key="4">
    <source>
        <dbReference type="ARBA" id="ARBA00022516"/>
    </source>
</evidence>
<keyword evidence="6 13" id="KW-0812">Transmembrane</keyword>
<keyword evidence="12" id="KW-0012">Acyltransferase</keyword>
<evidence type="ECO:0000256" key="12">
    <source>
        <dbReference type="ARBA" id="ARBA00023315"/>
    </source>
</evidence>
<evidence type="ECO:0000256" key="11">
    <source>
        <dbReference type="ARBA" id="ARBA00023264"/>
    </source>
</evidence>